<dbReference type="GO" id="GO:0006508">
    <property type="term" value="P:proteolysis"/>
    <property type="evidence" value="ECO:0007669"/>
    <property type="project" value="InterPro"/>
</dbReference>
<dbReference type="InterPro" id="IPR009003">
    <property type="entry name" value="Peptidase_S1_PA"/>
</dbReference>
<reference evidence="6" key="1">
    <citation type="submission" date="2013-09" db="EMBL/GenBank/DDBJ databases">
        <title>The Genome Sequence of Anopheles maculatus species B.</title>
        <authorList>
            <consortium name="The Broad Institute Genomics Platform"/>
            <person name="Neafsey D.E."/>
            <person name="Besansky N."/>
            <person name="Howell P."/>
            <person name="Walton C."/>
            <person name="Young S.K."/>
            <person name="Zeng Q."/>
            <person name="Gargeya S."/>
            <person name="Fitzgerald M."/>
            <person name="Haas B."/>
            <person name="Abouelleil A."/>
            <person name="Allen A.W."/>
            <person name="Alvarado L."/>
            <person name="Arachchi H.M."/>
            <person name="Berlin A.M."/>
            <person name="Chapman S.B."/>
            <person name="Gainer-Dewar J."/>
            <person name="Goldberg J."/>
            <person name="Griggs A."/>
            <person name="Gujja S."/>
            <person name="Hansen M."/>
            <person name="Howarth C."/>
            <person name="Imamovic A."/>
            <person name="Ireland A."/>
            <person name="Larimer J."/>
            <person name="McCowan C."/>
            <person name="Murphy C."/>
            <person name="Pearson M."/>
            <person name="Poon T.W."/>
            <person name="Priest M."/>
            <person name="Roberts A."/>
            <person name="Saif S."/>
            <person name="Shea T."/>
            <person name="Sisk P."/>
            <person name="Sykes S."/>
            <person name="Wortman J."/>
            <person name="Nusbaum C."/>
            <person name="Birren B."/>
        </authorList>
    </citation>
    <scope>NUCLEOTIDE SEQUENCE [LARGE SCALE GENOMIC DNA]</scope>
    <source>
        <strain evidence="6">maculatus3</strain>
    </source>
</reference>
<dbReference type="GO" id="GO:0004252">
    <property type="term" value="F:serine-type endopeptidase activity"/>
    <property type="evidence" value="ECO:0007669"/>
    <property type="project" value="InterPro"/>
</dbReference>
<dbReference type="Gene3D" id="2.40.10.10">
    <property type="entry name" value="Trypsin-like serine proteases"/>
    <property type="match status" value="1"/>
</dbReference>
<dbReference type="SMART" id="SM00020">
    <property type="entry name" value="Tryp_SPc"/>
    <property type="match status" value="1"/>
</dbReference>
<keyword evidence="6" id="KW-1185">Reference proteome</keyword>
<comment type="similarity">
    <text evidence="2">Belongs to the peptidase S1 family. CLIP subfamily.</text>
</comment>
<feature type="signal peptide" evidence="3">
    <location>
        <begin position="1"/>
        <end position="18"/>
    </location>
</feature>
<dbReference type="InterPro" id="IPR043504">
    <property type="entry name" value="Peptidase_S1_PA_chymotrypsin"/>
</dbReference>
<evidence type="ECO:0000313" key="5">
    <source>
        <dbReference type="EnsemblMetazoa" id="AMAM005865-PA"/>
    </source>
</evidence>
<dbReference type="PANTHER" id="PTHR24252">
    <property type="entry name" value="ACROSIN-RELATED"/>
    <property type="match status" value="1"/>
</dbReference>
<evidence type="ECO:0000259" key="4">
    <source>
        <dbReference type="PROSITE" id="PS50240"/>
    </source>
</evidence>
<dbReference type="PROSITE" id="PS50240">
    <property type="entry name" value="TRYPSIN_DOM"/>
    <property type="match status" value="1"/>
</dbReference>
<sequence length="403" mass="43818">MAYFTPFLLIWVTIFIYGQEINGSSSTDPILTEPAFRSVIDHYLSIQQNRHAQRLRTRNSTRVKPNRSVFSNYLQQLINLNHTSDLYKPVASAQPLQDEQQTSDPDPIQHGLSSFLLVLSSLSNRPLSDQSTNSSSGGFVSVGIATVQETISQVGSSIQSGINSVFGTNQPNEASASASWNPVRPISSAIASSTQPLFCPTNCTMVCGLPQQAASTRIVGGTDVSPPNRYPWIALLQYYGQNTGTGTLINDRVVLTSGTIVSNMIIFKQIKVLFGVYDPNVIAESSAVKTFSVTRTKLHPQYNANNRFAYNIGLLQLTVPVTISDSFMPICLPNTVDNLSDAEAILAGWGARELGGESWNSLQSVTLPLYSLDECRLAYPNATENNLCGGIFGPATKDQHKTS</sequence>
<evidence type="ECO:0000256" key="1">
    <source>
        <dbReference type="ARBA" id="ARBA00023157"/>
    </source>
</evidence>
<dbReference type="PANTHER" id="PTHR24252:SF7">
    <property type="entry name" value="HYALIN"/>
    <property type="match status" value="1"/>
</dbReference>
<dbReference type="SUPFAM" id="SSF50494">
    <property type="entry name" value="Trypsin-like serine proteases"/>
    <property type="match status" value="1"/>
</dbReference>
<name>A0A182SFP2_9DIPT</name>
<evidence type="ECO:0000256" key="3">
    <source>
        <dbReference type="SAM" id="SignalP"/>
    </source>
</evidence>
<accession>A0A182SFP2</accession>
<proteinExistence type="inferred from homology"/>
<dbReference type="AlphaFoldDB" id="A0A182SFP2"/>
<protein>
    <recommendedName>
        <fullName evidence="4">Peptidase S1 domain-containing protein</fullName>
    </recommendedName>
</protein>
<dbReference type="VEuPathDB" id="VectorBase:AMAM005865"/>
<organism evidence="5 6">
    <name type="scientific">Anopheles maculatus</name>
    <dbReference type="NCBI Taxonomy" id="74869"/>
    <lineage>
        <taxon>Eukaryota</taxon>
        <taxon>Metazoa</taxon>
        <taxon>Ecdysozoa</taxon>
        <taxon>Arthropoda</taxon>
        <taxon>Hexapoda</taxon>
        <taxon>Insecta</taxon>
        <taxon>Pterygota</taxon>
        <taxon>Neoptera</taxon>
        <taxon>Endopterygota</taxon>
        <taxon>Diptera</taxon>
        <taxon>Nematocera</taxon>
        <taxon>Culicoidea</taxon>
        <taxon>Culicidae</taxon>
        <taxon>Anophelinae</taxon>
        <taxon>Anopheles</taxon>
        <taxon>Anopheles maculatus group</taxon>
    </lineage>
</organism>
<feature type="chain" id="PRO_5008135705" description="Peptidase S1 domain-containing protein" evidence="3">
    <location>
        <begin position="19"/>
        <end position="403"/>
    </location>
</feature>
<dbReference type="Proteomes" id="UP000075901">
    <property type="component" value="Unassembled WGS sequence"/>
</dbReference>
<dbReference type="Pfam" id="PF00089">
    <property type="entry name" value="Trypsin"/>
    <property type="match status" value="1"/>
</dbReference>
<keyword evidence="3" id="KW-0732">Signal</keyword>
<dbReference type="InterPro" id="IPR001254">
    <property type="entry name" value="Trypsin_dom"/>
</dbReference>
<evidence type="ECO:0000256" key="2">
    <source>
        <dbReference type="ARBA" id="ARBA00024195"/>
    </source>
</evidence>
<evidence type="ECO:0000313" key="6">
    <source>
        <dbReference type="Proteomes" id="UP000075901"/>
    </source>
</evidence>
<dbReference type="EnsemblMetazoa" id="AMAM005865-RA">
    <property type="protein sequence ID" value="AMAM005865-PA"/>
    <property type="gene ID" value="AMAM005865"/>
</dbReference>
<feature type="domain" description="Peptidase S1" evidence="4">
    <location>
        <begin position="218"/>
        <end position="403"/>
    </location>
</feature>
<reference evidence="5" key="2">
    <citation type="submission" date="2020-05" db="UniProtKB">
        <authorList>
            <consortium name="EnsemblMetazoa"/>
        </authorList>
    </citation>
    <scope>IDENTIFICATION</scope>
    <source>
        <strain evidence="5">maculatus3</strain>
    </source>
</reference>
<keyword evidence="1" id="KW-1015">Disulfide bond</keyword>